<dbReference type="AlphaFoldDB" id="A0A4Q8K1L2"/>
<feature type="chain" id="PRO_5020435797" evidence="7">
    <location>
        <begin position="20"/>
        <end position="93"/>
    </location>
</feature>
<evidence type="ECO:0000256" key="1">
    <source>
        <dbReference type="ARBA" id="ARBA00004613"/>
    </source>
</evidence>
<comment type="subcellular location">
    <subcellularLocation>
        <location evidence="1">Secreted</location>
    </subcellularLocation>
</comment>
<dbReference type="Pfam" id="PF17486">
    <property type="entry name" value="Cys_Knot_tox"/>
    <property type="match status" value="1"/>
</dbReference>
<evidence type="ECO:0000256" key="2">
    <source>
        <dbReference type="ARBA" id="ARBA00022525"/>
    </source>
</evidence>
<keyword evidence="3" id="KW-0800">Toxin</keyword>
<accession>A0A4Q8K1L2</accession>
<sequence length="93" mass="10726">MKSIFLLAIFSVLTTAICGVSQNYGNVRYNYTELPNGEYCYIPRRRCVTTEQCCKPYDTVNNFAACGMAWPEDKKRKVNKCYICDNELTLCTR</sequence>
<dbReference type="EMBL" id="HAHM01000050">
    <property type="protein sequence ID" value="SNX33216.1"/>
    <property type="molecule type" value="Transcribed_RNA"/>
</dbReference>
<evidence type="ECO:0000256" key="6">
    <source>
        <dbReference type="ARBA" id="ARBA00023157"/>
    </source>
</evidence>
<reference evidence="8" key="1">
    <citation type="submission" date="2017-05" db="EMBL/GenBank/DDBJ databases">
        <authorList>
            <person name="QRISCLOUD D."/>
        </authorList>
    </citation>
    <scope>NUCLEOTIDE SEQUENCE</scope>
</reference>
<protein>
    <submittedName>
        <fullName evidence="8">U88-Liphistoxin-Lth1a_1</fullName>
    </submittedName>
</protein>
<name>A0A4Q8K1L2_9ARAC</name>
<reference evidence="8" key="2">
    <citation type="submission" date="2019-05" db="EMBL/GenBank/DDBJ databases">
        <title>Unravelling the molecular evolution of spider venoms.</title>
        <authorList>
            <person name="Pineda S."/>
        </authorList>
    </citation>
    <scope>NUCLEOTIDE SEQUENCE</scope>
</reference>
<keyword evidence="6" id="KW-1015">Disulfide bond</keyword>
<evidence type="ECO:0000313" key="8">
    <source>
        <dbReference type="EMBL" id="SNX33216.1"/>
    </source>
</evidence>
<evidence type="ECO:0000256" key="7">
    <source>
        <dbReference type="SAM" id="SignalP"/>
    </source>
</evidence>
<keyword evidence="5" id="KW-0872">Ion channel impairing toxin</keyword>
<keyword evidence="7" id="KW-0732">Signal</keyword>
<dbReference type="GO" id="GO:0005576">
    <property type="term" value="C:extracellular region"/>
    <property type="evidence" value="ECO:0007669"/>
    <property type="project" value="UniProtKB-SubCell"/>
</dbReference>
<keyword evidence="2" id="KW-0964">Secreted</keyword>
<dbReference type="GO" id="GO:0099106">
    <property type="term" value="F:ion channel regulator activity"/>
    <property type="evidence" value="ECO:0007669"/>
    <property type="project" value="UniProtKB-KW"/>
</dbReference>
<dbReference type="InterPro" id="IPR035311">
    <property type="entry name" value="Cys_Knot_tox"/>
</dbReference>
<keyword evidence="4" id="KW-0960">Knottin</keyword>
<keyword evidence="3" id="KW-0528">Neurotoxin</keyword>
<evidence type="ECO:0000256" key="3">
    <source>
        <dbReference type="ARBA" id="ARBA00022699"/>
    </source>
</evidence>
<feature type="signal peptide" evidence="7">
    <location>
        <begin position="1"/>
        <end position="19"/>
    </location>
</feature>
<organism evidence="8">
    <name type="scientific">Liphistius thaleban</name>
    <dbReference type="NCBI Taxonomy" id="1905330"/>
    <lineage>
        <taxon>Eukaryota</taxon>
        <taxon>Metazoa</taxon>
        <taxon>Ecdysozoa</taxon>
        <taxon>Arthropoda</taxon>
        <taxon>Chelicerata</taxon>
        <taxon>Arachnida</taxon>
        <taxon>Araneae</taxon>
        <taxon>Mesothelae</taxon>
        <taxon>Liphistiidae</taxon>
        <taxon>Liphistius</taxon>
    </lineage>
</organism>
<proteinExistence type="predicted"/>
<evidence type="ECO:0000256" key="4">
    <source>
        <dbReference type="ARBA" id="ARBA00022854"/>
    </source>
</evidence>
<evidence type="ECO:0000256" key="5">
    <source>
        <dbReference type="ARBA" id="ARBA00022872"/>
    </source>
</evidence>